<proteinExistence type="predicted"/>
<dbReference type="PANTHER" id="PTHR14226">
    <property type="entry name" value="NEUROPATHY TARGET ESTERASE/SWISS CHEESE D.MELANOGASTER"/>
    <property type="match status" value="1"/>
</dbReference>
<keyword evidence="3 4" id="KW-0443">Lipid metabolism</keyword>
<feature type="active site" description="Nucleophile" evidence="4">
    <location>
        <position position="42"/>
    </location>
</feature>
<keyword evidence="1 4" id="KW-0378">Hydrolase</keyword>
<dbReference type="EMBL" id="SGXM01000002">
    <property type="protein sequence ID" value="RZT39125.1"/>
    <property type="molecule type" value="Genomic_DNA"/>
</dbReference>
<dbReference type="Pfam" id="PF01734">
    <property type="entry name" value="Patatin"/>
    <property type="match status" value="1"/>
</dbReference>
<protein>
    <submittedName>
        <fullName evidence="6">NTE family protein</fullName>
    </submittedName>
</protein>
<feature type="short sequence motif" description="GXSXG" evidence="4">
    <location>
        <begin position="40"/>
        <end position="44"/>
    </location>
</feature>
<feature type="short sequence motif" description="GXGXXG" evidence="4">
    <location>
        <begin position="9"/>
        <end position="14"/>
    </location>
</feature>
<dbReference type="Proteomes" id="UP000291078">
    <property type="component" value="Unassembled WGS sequence"/>
</dbReference>
<organism evidence="6 7">
    <name type="scientific">Cupriavidus agavae</name>
    <dbReference type="NCBI Taxonomy" id="1001822"/>
    <lineage>
        <taxon>Bacteria</taxon>
        <taxon>Pseudomonadati</taxon>
        <taxon>Pseudomonadota</taxon>
        <taxon>Betaproteobacteria</taxon>
        <taxon>Burkholderiales</taxon>
        <taxon>Burkholderiaceae</taxon>
        <taxon>Cupriavidus</taxon>
    </lineage>
</organism>
<feature type="active site" description="Proton acceptor" evidence="4">
    <location>
        <position position="187"/>
    </location>
</feature>
<dbReference type="PANTHER" id="PTHR14226:SF57">
    <property type="entry name" value="BLR7027 PROTEIN"/>
    <property type="match status" value="1"/>
</dbReference>
<evidence type="ECO:0000313" key="6">
    <source>
        <dbReference type="EMBL" id="RZT39125.1"/>
    </source>
</evidence>
<dbReference type="RefSeq" id="WP_130391328.1">
    <property type="nucleotide sequence ID" value="NZ_SGXM01000002.1"/>
</dbReference>
<accession>A0A4Q7RZ47</accession>
<evidence type="ECO:0000256" key="3">
    <source>
        <dbReference type="ARBA" id="ARBA00023098"/>
    </source>
</evidence>
<sequence>MRRAVVLGGGGVAGIAWATGVAAGMARRGVDITHAEAIVGTSAGSVVGAQMAAGIGLEILLAGQLVPATQTRELNRRYSQAEADARNRELMQKVFGDIGAARRRIGAYALRSETVSLRQRRDIIAARLPATHWPQRDLRVVAVDTATGEHVVFHRHSGVELVDAVAASCAVPGSWPAVPLNGRTYMDGGIRSLTNADLAWPANTVLVIAPLGYGDGNPVSGHLRAEVASLQSRGVRVEVIVPDDHSREAMTDNVLDPSRCVPSAHAGVAQGERIAEHVALTWLDP</sequence>
<evidence type="ECO:0000256" key="4">
    <source>
        <dbReference type="PROSITE-ProRule" id="PRU01161"/>
    </source>
</evidence>
<keyword evidence="7" id="KW-1185">Reference proteome</keyword>
<keyword evidence="2 4" id="KW-0442">Lipid degradation</keyword>
<dbReference type="GO" id="GO:0016787">
    <property type="term" value="F:hydrolase activity"/>
    <property type="evidence" value="ECO:0007669"/>
    <property type="project" value="UniProtKB-UniRule"/>
</dbReference>
<reference evidence="6 7" key="1">
    <citation type="journal article" date="2015" name="Stand. Genomic Sci.">
        <title>Genomic Encyclopedia of Bacterial and Archaeal Type Strains, Phase III: the genomes of soil and plant-associated and newly described type strains.</title>
        <authorList>
            <person name="Whitman W.B."/>
            <person name="Woyke T."/>
            <person name="Klenk H.P."/>
            <person name="Zhou Y."/>
            <person name="Lilburn T.G."/>
            <person name="Beck B.J."/>
            <person name="De Vos P."/>
            <person name="Vandamme P."/>
            <person name="Eisen J.A."/>
            <person name="Garrity G."/>
            <person name="Hugenholtz P."/>
            <person name="Kyrpides N.C."/>
        </authorList>
    </citation>
    <scope>NUCLEOTIDE SEQUENCE [LARGE SCALE GENOMIC DNA]</scope>
    <source>
        <strain evidence="6 7">ASC-9842</strain>
    </source>
</reference>
<name>A0A4Q7RZ47_9BURK</name>
<dbReference type="OrthoDB" id="5290098at2"/>
<dbReference type="InterPro" id="IPR002641">
    <property type="entry name" value="PNPLA_dom"/>
</dbReference>
<dbReference type="SUPFAM" id="SSF52151">
    <property type="entry name" value="FabD/lysophospholipase-like"/>
    <property type="match status" value="1"/>
</dbReference>
<evidence type="ECO:0000256" key="2">
    <source>
        <dbReference type="ARBA" id="ARBA00022963"/>
    </source>
</evidence>
<dbReference type="PROSITE" id="PS51635">
    <property type="entry name" value="PNPLA"/>
    <property type="match status" value="1"/>
</dbReference>
<dbReference type="InterPro" id="IPR050301">
    <property type="entry name" value="NTE"/>
</dbReference>
<evidence type="ECO:0000313" key="7">
    <source>
        <dbReference type="Proteomes" id="UP000291078"/>
    </source>
</evidence>
<dbReference type="GO" id="GO:0016042">
    <property type="term" value="P:lipid catabolic process"/>
    <property type="evidence" value="ECO:0007669"/>
    <property type="project" value="UniProtKB-UniRule"/>
</dbReference>
<dbReference type="Gene3D" id="3.40.1090.10">
    <property type="entry name" value="Cytosolic phospholipase A2 catalytic domain"/>
    <property type="match status" value="2"/>
</dbReference>
<evidence type="ECO:0000259" key="5">
    <source>
        <dbReference type="PROSITE" id="PS51635"/>
    </source>
</evidence>
<comment type="caution">
    <text evidence="6">The sequence shown here is derived from an EMBL/GenBank/DDBJ whole genome shotgun (WGS) entry which is preliminary data.</text>
</comment>
<feature type="short sequence motif" description="DGA/G" evidence="4">
    <location>
        <begin position="187"/>
        <end position="189"/>
    </location>
</feature>
<gene>
    <name evidence="6" type="ORF">EV147_2319</name>
</gene>
<dbReference type="InterPro" id="IPR016035">
    <property type="entry name" value="Acyl_Trfase/lysoPLipase"/>
</dbReference>
<feature type="domain" description="PNPLA" evidence="5">
    <location>
        <begin position="5"/>
        <end position="201"/>
    </location>
</feature>
<dbReference type="AlphaFoldDB" id="A0A4Q7RZ47"/>
<evidence type="ECO:0000256" key="1">
    <source>
        <dbReference type="ARBA" id="ARBA00022801"/>
    </source>
</evidence>